<comment type="caution">
    <text evidence="1">The sequence shown here is derived from an EMBL/GenBank/DDBJ whole genome shotgun (WGS) entry which is preliminary data.</text>
</comment>
<proteinExistence type="predicted"/>
<evidence type="ECO:0000313" key="1">
    <source>
        <dbReference type="EMBL" id="PSM52319.1"/>
    </source>
</evidence>
<dbReference type="Proteomes" id="UP000240535">
    <property type="component" value="Unassembled WGS sequence"/>
</dbReference>
<accession>A0A2P8R1F1</accession>
<organism evidence="1 2">
    <name type="scientific">Campylobacter blaseri</name>
    <dbReference type="NCBI Taxonomy" id="2042961"/>
    <lineage>
        <taxon>Bacteria</taxon>
        <taxon>Pseudomonadati</taxon>
        <taxon>Campylobacterota</taxon>
        <taxon>Epsilonproteobacteria</taxon>
        <taxon>Campylobacterales</taxon>
        <taxon>Campylobacteraceae</taxon>
        <taxon>Campylobacter</taxon>
    </lineage>
</organism>
<keyword evidence="2" id="KW-1185">Reference proteome</keyword>
<evidence type="ECO:0000313" key="2">
    <source>
        <dbReference type="Proteomes" id="UP000240535"/>
    </source>
</evidence>
<protein>
    <submittedName>
        <fullName evidence="1">Uncharacterized protein</fullName>
    </submittedName>
</protein>
<name>A0A2P8R1F1_9BACT</name>
<dbReference type="EMBL" id="PDHH01000003">
    <property type="protein sequence ID" value="PSM52319.1"/>
    <property type="molecule type" value="Genomic_DNA"/>
</dbReference>
<reference evidence="2" key="1">
    <citation type="submission" date="2017-10" db="EMBL/GenBank/DDBJ databases">
        <title>Campylobacter species from seals.</title>
        <authorList>
            <person name="Gilbert M.J."/>
            <person name="Zomer A.L."/>
            <person name="Timmerman A.J."/>
            <person name="Duim B."/>
            <person name="Wagenaar J.A."/>
        </authorList>
    </citation>
    <scope>NUCLEOTIDE SEQUENCE [LARGE SCALE GENOMIC DNA]</scope>
    <source>
        <strain evidence="2">17S00004-5</strain>
    </source>
</reference>
<dbReference type="OrthoDB" id="5359871at2"/>
<sequence>MSITELLVKNKIIFKKSQTIELKRYTKSRSLSSIVGVDLNSRNTIVFSREAKTKFLKKDAESLDGLANVVLNDIKVICRRKIFFSTSEICSKSYDFLKENGWVIYASM</sequence>
<dbReference type="RefSeq" id="WP_106871066.1">
    <property type="nucleotide sequence ID" value="NZ_CP053841.1"/>
</dbReference>
<dbReference type="AlphaFoldDB" id="A0A2P8R1F1"/>
<gene>
    <name evidence="1" type="ORF">CQ405_04505</name>
</gene>